<dbReference type="AlphaFoldDB" id="A0A3N2RA12"/>
<keyword evidence="3 5" id="KW-1133">Transmembrane helix</keyword>
<dbReference type="EMBL" id="RDRB01000001">
    <property type="protein sequence ID" value="ROU04247.1"/>
    <property type="molecule type" value="Genomic_DNA"/>
</dbReference>
<dbReference type="Pfam" id="PF01925">
    <property type="entry name" value="TauE"/>
    <property type="match status" value="1"/>
</dbReference>
<dbReference type="RefSeq" id="WP_123640653.1">
    <property type="nucleotide sequence ID" value="NZ_ML119081.1"/>
</dbReference>
<comment type="subcellular location">
    <subcellularLocation>
        <location evidence="5">Cell membrane</location>
        <topology evidence="5">Multi-pass membrane protein</topology>
    </subcellularLocation>
    <subcellularLocation>
        <location evidence="1">Membrane</location>
        <topology evidence="1">Multi-pass membrane protein</topology>
    </subcellularLocation>
</comment>
<keyword evidence="7" id="KW-1185">Reference proteome</keyword>
<evidence type="ECO:0000256" key="2">
    <source>
        <dbReference type="ARBA" id="ARBA00022692"/>
    </source>
</evidence>
<evidence type="ECO:0000313" key="6">
    <source>
        <dbReference type="EMBL" id="ROU04247.1"/>
    </source>
</evidence>
<gene>
    <name evidence="6" type="ORF">EAT49_02325</name>
</gene>
<keyword evidence="5" id="KW-1003">Cell membrane</keyword>
<sequence>MPADPLTLGGIALAILFAGSIKGAIGIGFPAVAMSMLPLMIPPALAITILALPIVVTNVQQVFTTPGWPAVIRRFLPAGLTIVVVTFFVSRSLELASASVMEVVVGVSLILFSGAALFNIRIPVNDGVAWQVAAGAVSGIIGGLSAVKSPAIIYTAALELPRDTFVAAVGFLFLCGGVGLLTGLATTALLDTQTFLASVGATAVALAGFALGSEVRKRLPLAAFRSVLLWMMMLLGVRAIAVNLI</sequence>
<comment type="caution">
    <text evidence="6">The sequence shown here is derived from an EMBL/GenBank/DDBJ whole genome shotgun (WGS) entry which is preliminary data.</text>
</comment>
<name>A0A3N2RA12_9RHOB</name>
<proteinExistence type="inferred from homology"/>
<evidence type="ECO:0000256" key="5">
    <source>
        <dbReference type="RuleBase" id="RU363041"/>
    </source>
</evidence>
<dbReference type="InterPro" id="IPR002781">
    <property type="entry name" value="TM_pro_TauE-like"/>
</dbReference>
<feature type="transmembrane region" description="Helical" evidence="5">
    <location>
        <begin position="44"/>
        <end position="63"/>
    </location>
</feature>
<organism evidence="6 7">
    <name type="scientific">Histidinibacterium lentulum</name>
    <dbReference type="NCBI Taxonomy" id="2480588"/>
    <lineage>
        <taxon>Bacteria</taxon>
        <taxon>Pseudomonadati</taxon>
        <taxon>Pseudomonadota</taxon>
        <taxon>Alphaproteobacteria</taxon>
        <taxon>Rhodobacterales</taxon>
        <taxon>Paracoccaceae</taxon>
        <taxon>Histidinibacterium</taxon>
    </lineage>
</organism>
<feature type="transmembrane region" description="Helical" evidence="5">
    <location>
        <begin position="128"/>
        <end position="153"/>
    </location>
</feature>
<dbReference type="GO" id="GO:0005886">
    <property type="term" value="C:plasma membrane"/>
    <property type="evidence" value="ECO:0007669"/>
    <property type="project" value="UniProtKB-SubCell"/>
</dbReference>
<feature type="transmembrane region" description="Helical" evidence="5">
    <location>
        <begin position="165"/>
        <end position="189"/>
    </location>
</feature>
<dbReference type="OrthoDB" id="9800873at2"/>
<evidence type="ECO:0000256" key="1">
    <source>
        <dbReference type="ARBA" id="ARBA00004141"/>
    </source>
</evidence>
<feature type="transmembrane region" description="Helical" evidence="5">
    <location>
        <begin position="100"/>
        <end position="122"/>
    </location>
</feature>
<feature type="transmembrane region" description="Helical" evidence="5">
    <location>
        <begin position="227"/>
        <end position="244"/>
    </location>
</feature>
<protein>
    <recommendedName>
        <fullName evidence="5">Probable membrane transporter protein</fullName>
    </recommendedName>
</protein>
<accession>A0A3N2RA12</accession>
<dbReference type="Proteomes" id="UP000268016">
    <property type="component" value="Unassembled WGS sequence"/>
</dbReference>
<evidence type="ECO:0000313" key="7">
    <source>
        <dbReference type="Proteomes" id="UP000268016"/>
    </source>
</evidence>
<comment type="similarity">
    <text evidence="5">Belongs to the 4-toluene sulfonate uptake permease (TSUP) (TC 2.A.102) family.</text>
</comment>
<feature type="transmembrane region" description="Helical" evidence="5">
    <location>
        <begin position="6"/>
        <end position="32"/>
    </location>
</feature>
<evidence type="ECO:0000256" key="3">
    <source>
        <dbReference type="ARBA" id="ARBA00022989"/>
    </source>
</evidence>
<evidence type="ECO:0000256" key="4">
    <source>
        <dbReference type="ARBA" id="ARBA00023136"/>
    </source>
</evidence>
<feature type="transmembrane region" description="Helical" evidence="5">
    <location>
        <begin position="195"/>
        <end position="215"/>
    </location>
</feature>
<feature type="transmembrane region" description="Helical" evidence="5">
    <location>
        <begin position="75"/>
        <end position="93"/>
    </location>
</feature>
<reference evidence="6 7" key="1">
    <citation type="submission" date="2018-10" db="EMBL/GenBank/DDBJ databases">
        <title>Histidinibacterium lentulum gen. nov., sp. nov., a marine bacterium from the culture broth of Picochlorum sp. 122.</title>
        <authorList>
            <person name="Wang G."/>
        </authorList>
    </citation>
    <scope>NUCLEOTIDE SEQUENCE [LARGE SCALE GENOMIC DNA]</scope>
    <source>
        <strain evidence="6 7">B17</strain>
    </source>
</reference>
<keyword evidence="4 5" id="KW-0472">Membrane</keyword>
<keyword evidence="2 5" id="KW-0812">Transmembrane</keyword>